<dbReference type="Gene3D" id="3.60.15.10">
    <property type="entry name" value="Ribonuclease Z/Hydroxyacylglutathione hydrolase-like"/>
    <property type="match status" value="1"/>
</dbReference>
<organism evidence="2 3">
    <name type="scientific">Pendulispora rubella</name>
    <dbReference type="NCBI Taxonomy" id="2741070"/>
    <lineage>
        <taxon>Bacteria</taxon>
        <taxon>Pseudomonadati</taxon>
        <taxon>Myxococcota</taxon>
        <taxon>Myxococcia</taxon>
        <taxon>Myxococcales</taxon>
        <taxon>Sorangiineae</taxon>
        <taxon>Pendulisporaceae</taxon>
        <taxon>Pendulispora</taxon>
    </lineage>
</organism>
<dbReference type="EMBL" id="CP089983">
    <property type="protein sequence ID" value="WXB07721.1"/>
    <property type="molecule type" value="Genomic_DNA"/>
</dbReference>
<keyword evidence="3" id="KW-1185">Reference proteome</keyword>
<dbReference type="PANTHER" id="PTHR46522">
    <property type="entry name" value="CYTIDINE MONOPHOSPHATE-N-ACETYLNEURAMINIC ACID HYDROXYLASE"/>
    <property type="match status" value="1"/>
</dbReference>
<reference evidence="2" key="1">
    <citation type="submission" date="2021-12" db="EMBL/GenBank/DDBJ databases">
        <title>Discovery of the Pendulisporaceae a myxobacterial family with distinct sporulation behavior and unique specialized metabolism.</title>
        <authorList>
            <person name="Garcia R."/>
            <person name="Popoff A."/>
            <person name="Bader C.D."/>
            <person name="Loehr J."/>
            <person name="Walesch S."/>
            <person name="Walt C."/>
            <person name="Boldt J."/>
            <person name="Bunk B."/>
            <person name="Haeckl F.J.F.P.J."/>
            <person name="Gunesch A.P."/>
            <person name="Birkelbach J."/>
            <person name="Nuebel U."/>
            <person name="Pietschmann T."/>
            <person name="Bach T."/>
            <person name="Mueller R."/>
        </authorList>
    </citation>
    <scope>NUCLEOTIDE SEQUENCE</scope>
    <source>
        <strain evidence="2">MSr11367</strain>
    </source>
</reference>
<dbReference type="PANTHER" id="PTHR46522:SF1">
    <property type="entry name" value="INACTIVE CYTIDINE MONOPHOSPHATE-N-ACETYLNEURAMINIC ACID HYDROXYLASE"/>
    <property type="match status" value="1"/>
</dbReference>
<protein>
    <submittedName>
        <fullName evidence="2">MBL fold metallo-hydrolase</fullName>
    </submittedName>
</protein>
<gene>
    <name evidence="2" type="ORF">LVJ94_10805</name>
</gene>
<evidence type="ECO:0000256" key="1">
    <source>
        <dbReference type="ARBA" id="ARBA00010303"/>
    </source>
</evidence>
<proteinExistence type="inferred from homology"/>
<evidence type="ECO:0000313" key="3">
    <source>
        <dbReference type="Proteomes" id="UP001374803"/>
    </source>
</evidence>
<comment type="similarity">
    <text evidence="1">Belongs to the CMP-Neu5Ac hydroxylase family.</text>
</comment>
<evidence type="ECO:0000313" key="2">
    <source>
        <dbReference type="EMBL" id="WXB07721.1"/>
    </source>
</evidence>
<sequence length="474" mass="54459">MIGFETIGNATVTCIDDKPILTTDPWICGDPYFGSWGMRNEIPSAQLEHIFQAEYMWLSHGHPDHVHAAALDRLANKKILLPNHEGGRMLTDLTERGFDVTVMRDRTWMQLSKNIRAMCISDYHQDAILLVDVGGRLVVNLNDAVERGWGRFVKKVISEYKISFLLKLFGYGDVDMINVVDENGVKLIPPAPTASAESKAYWDAYLREKVGFWTNYFQTTYMIPFSSFHRYQRDDSIWCQEYVTPLSALEATETRGGCEMLPAFVQYDCEKDSYECLSPARIEGEIQTAASFGDHWSEPLERDEISKLTRYFQSIEFLADKIDHLRFIVGGKEHVVELHSTSRIGPLRAGRSLSFEVPRASLMTAVQYEIFDDLLIGNFMKTTLHGDWGTAQAPNVLYPYFTPWIVRYADNAQVKTHDELREYFSAYRRRAPFDYLLHRLEHEGVQKLRSLIRPDSPLFHTATRAYSFLKTKAS</sequence>
<dbReference type="Proteomes" id="UP001374803">
    <property type="component" value="Chromosome"/>
</dbReference>
<name>A0ABZ2LEV5_9BACT</name>
<dbReference type="RefSeq" id="WP_394837386.1">
    <property type="nucleotide sequence ID" value="NZ_CP089983.1"/>
</dbReference>
<accession>A0ABZ2LEV5</accession>
<dbReference type="SUPFAM" id="SSF56281">
    <property type="entry name" value="Metallo-hydrolase/oxidoreductase"/>
    <property type="match status" value="1"/>
</dbReference>
<dbReference type="InterPro" id="IPR036866">
    <property type="entry name" value="RibonucZ/Hydroxyglut_hydro"/>
</dbReference>
<dbReference type="InterPro" id="IPR027033">
    <property type="entry name" value="Cnh"/>
</dbReference>